<reference evidence="2 3" key="1">
    <citation type="submission" date="2023-09" db="EMBL/GenBank/DDBJ databases">
        <title>Genomes of two closely related lineages of the louse Polyplax serrata with different host specificities.</title>
        <authorList>
            <person name="Martinu J."/>
            <person name="Tarabai H."/>
            <person name="Stefka J."/>
            <person name="Hypsa V."/>
        </authorList>
    </citation>
    <scope>NUCLEOTIDE SEQUENCE [LARGE SCALE GENOMIC DNA]</scope>
    <source>
        <strain evidence="2">98ZLc_SE</strain>
    </source>
</reference>
<keyword evidence="1" id="KW-0732">Signal</keyword>
<evidence type="ECO:0000313" key="3">
    <source>
        <dbReference type="Proteomes" id="UP001359485"/>
    </source>
</evidence>
<accession>A0ABR1AS90</accession>
<organism evidence="2 3">
    <name type="scientific">Polyplax serrata</name>
    <name type="common">Common mouse louse</name>
    <dbReference type="NCBI Taxonomy" id="468196"/>
    <lineage>
        <taxon>Eukaryota</taxon>
        <taxon>Metazoa</taxon>
        <taxon>Ecdysozoa</taxon>
        <taxon>Arthropoda</taxon>
        <taxon>Hexapoda</taxon>
        <taxon>Insecta</taxon>
        <taxon>Pterygota</taxon>
        <taxon>Neoptera</taxon>
        <taxon>Paraneoptera</taxon>
        <taxon>Psocodea</taxon>
        <taxon>Troctomorpha</taxon>
        <taxon>Phthiraptera</taxon>
        <taxon>Anoplura</taxon>
        <taxon>Polyplacidae</taxon>
        <taxon>Polyplax</taxon>
    </lineage>
</organism>
<feature type="signal peptide" evidence="1">
    <location>
        <begin position="1"/>
        <end position="18"/>
    </location>
</feature>
<gene>
    <name evidence="2" type="ORF">RUM44_009281</name>
</gene>
<name>A0ABR1AS90_POLSC</name>
<feature type="chain" id="PRO_5046072651" evidence="1">
    <location>
        <begin position="19"/>
        <end position="177"/>
    </location>
</feature>
<dbReference type="EMBL" id="JAWJWF010000045">
    <property type="protein sequence ID" value="KAK6626804.1"/>
    <property type="molecule type" value="Genomic_DNA"/>
</dbReference>
<dbReference type="Proteomes" id="UP001359485">
    <property type="component" value="Unassembled WGS sequence"/>
</dbReference>
<evidence type="ECO:0000313" key="2">
    <source>
        <dbReference type="EMBL" id="KAK6626804.1"/>
    </source>
</evidence>
<proteinExistence type="predicted"/>
<sequence length="177" mass="19539">MKVVAVFVLLSIVGSSQSGHVSTLLEENYSSIVDNVVKDLLESLKGFLRNVTLPNINDNFVGPNFNITADLRNIVLDKGADFDVPFLKTSLLPIAIKNLTLVWKEIGLSADYDLNGTITLDEAREATDVFGNGKARLGPRPVCEIFDQVLLGVRCTTEEEQVLKRSCRQTDKNVNRC</sequence>
<keyword evidence="3" id="KW-1185">Reference proteome</keyword>
<comment type="caution">
    <text evidence="2">The sequence shown here is derived from an EMBL/GenBank/DDBJ whole genome shotgun (WGS) entry which is preliminary data.</text>
</comment>
<evidence type="ECO:0000256" key="1">
    <source>
        <dbReference type="SAM" id="SignalP"/>
    </source>
</evidence>
<protein>
    <submittedName>
        <fullName evidence="2">Uncharacterized protein</fullName>
    </submittedName>
</protein>